<protein>
    <submittedName>
        <fullName evidence="1">Uncharacterized protein</fullName>
    </submittedName>
</protein>
<keyword evidence="2" id="KW-1185">Reference proteome</keyword>
<evidence type="ECO:0000313" key="2">
    <source>
        <dbReference type="Proteomes" id="UP000198892"/>
    </source>
</evidence>
<organism evidence="1 2">
    <name type="scientific">Salibacterium halotolerans</name>
    <dbReference type="NCBI Taxonomy" id="1884432"/>
    <lineage>
        <taxon>Bacteria</taxon>
        <taxon>Bacillati</taxon>
        <taxon>Bacillota</taxon>
        <taxon>Bacilli</taxon>
        <taxon>Bacillales</taxon>
        <taxon>Bacillaceae</taxon>
    </lineage>
</organism>
<dbReference type="Proteomes" id="UP000198892">
    <property type="component" value="Unassembled WGS sequence"/>
</dbReference>
<proteinExistence type="predicted"/>
<name>A0A1I5Y3B5_9BACI</name>
<dbReference type="AlphaFoldDB" id="A0A1I5Y3B5"/>
<sequence length="59" mass="6844">MDSLYLARENLLSTVNTKVKLLRTFASWLYEESITEGNIAIDTLEVTFSVYERKQPTLM</sequence>
<dbReference type="STRING" id="1884432.SAMN05518683_1353"/>
<accession>A0A1I5Y3B5</accession>
<reference evidence="2" key="1">
    <citation type="submission" date="2016-10" db="EMBL/GenBank/DDBJ databases">
        <authorList>
            <person name="Varghese N."/>
            <person name="Submissions S."/>
        </authorList>
    </citation>
    <scope>NUCLEOTIDE SEQUENCE [LARGE SCALE GENOMIC DNA]</scope>
    <source>
        <strain evidence="2">S7</strain>
    </source>
</reference>
<evidence type="ECO:0000313" key="1">
    <source>
        <dbReference type="EMBL" id="SFQ38669.1"/>
    </source>
</evidence>
<dbReference type="EMBL" id="FOXD01000035">
    <property type="protein sequence ID" value="SFQ38669.1"/>
    <property type="molecule type" value="Genomic_DNA"/>
</dbReference>
<gene>
    <name evidence="1" type="ORF">SAMN05518683_1353</name>
</gene>